<keyword evidence="1 4" id="KW-0489">Methyltransferase</keyword>
<reference evidence="4" key="1">
    <citation type="submission" date="2018-06" db="EMBL/GenBank/DDBJ databases">
        <authorList>
            <person name="Zhirakovskaya E."/>
        </authorList>
    </citation>
    <scope>NUCLEOTIDE SEQUENCE</scope>
</reference>
<dbReference type="GO" id="GO:0032259">
    <property type="term" value="P:methylation"/>
    <property type="evidence" value="ECO:0007669"/>
    <property type="project" value="UniProtKB-KW"/>
</dbReference>
<proteinExistence type="inferred from homology"/>
<dbReference type="InterPro" id="IPR029063">
    <property type="entry name" value="SAM-dependent_MTases_sf"/>
</dbReference>
<dbReference type="CDD" id="cd02440">
    <property type="entry name" value="AdoMet_MTases"/>
    <property type="match status" value="1"/>
</dbReference>
<gene>
    <name evidence="4" type="ORF">MNBD_ALPHA11-1347</name>
</gene>
<keyword evidence="2 4" id="KW-0808">Transferase</keyword>
<dbReference type="PROSITE" id="PS51608">
    <property type="entry name" value="SAM_MT_UBIE"/>
    <property type="match status" value="1"/>
</dbReference>
<dbReference type="NCBIfam" id="NF001242">
    <property type="entry name" value="PRK00216.1-3"/>
    <property type="match status" value="1"/>
</dbReference>
<dbReference type="PROSITE" id="PS01183">
    <property type="entry name" value="UBIE_1"/>
    <property type="match status" value="1"/>
</dbReference>
<evidence type="ECO:0000256" key="2">
    <source>
        <dbReference type="ARBA" id="ARBA00022679"/>
    </source>
</evidence>
<dbReference type="PANTHER" id="PTHR43591:SF24">
    <property type="entry name" value="2-METHOXY-6-POLYPRENYL-1,4-BENZOQUINOL METHYLASE, MITOCHONDRIAL"/>
    <property type="match status" value="1"/>
</dbReference>
<accession>A0A3B0TIB3</accession>
<dbReference type="Gene3D" id="3.40.50.150">
    <property type="entry name" value="Vaccinia Virus protein VP39"/>
    <property type="match status" value="1"/>
</dbReference>
<dbReference type="PROSITE" id="PS01184">
    <property type="entry name" value="UBIE_2"/>
    <property type="match status" value="1"/>
</dbReference>
<name>A0A3B0TIB3_9ZZZZ</name>
<dbReference type="InterPro" id="IPR023576">
    <property type="entry name" value="UbiE/COQ5_MeTrFase_CS"/>
</dbReference>
<dbReference type="SUPFAM" id="SSF53335">
    <property type="entry name" value="S-adenosyl-L-methionine-dependent methyltransferases"/>
    <property type="match status" value="1"/>
</dbReference>
<dbReference type="EC" id="2.1.1.201" evidence="4"/>
<dbReference type="NCBIfam" id="TIGR01934">
    <property type="entry name" value="MenG_MenH_UbiE"/>
    <property type="match status" value="1"/>
</dbReference>
<protein>
    <submittedName>
        <fullName evidence="4">2-methoxy-6-polyprenyl-1,4-benzoquinol methylase</fullName>
        <ecNumber evidence="4">2.1.1.201</ecNumber>
    </submittedName>
</protein>
<sequence length="254" mass="28218">MSEKQQTTHFGAKQVPLEEKQGLVNEVFDGVASRYDLMNDLMSAGVHRLWKDALVAKLNPPRGGTRPYRVLDMAGGSGDIGERIVNASHGYAQVVISDINQEMLNEGVIREKNWRFSSRAEFIRADAQDLPFEDNSFNAYTIAVGIRNVPQIDLALKEAYRVLKRGGKFLCLEFSQPDVPGLAEIYDSFSTNVIPKIGKIVTGNADPYTYLVESIRQFPNPEKFSSMIKEAGFKRVTHTPLSGNIAAIHCGIKI</sequence>
<organism evidence="4">
    <name type="scientific">hydrothermal vent metagenome</name>
    <dbReference type="NCBI Taxonomy" id="652676"/>
    <lineage>
        <taxon>unclassified sequences</taxon>
        <taxon>metagenomes</taxon>
        <taxon>ecological metagenomes</taxon>
    </lineage>
</organism>
<evidence type="ECO:0000256" key="1">
    <source>
        <dbReference type="ARBA" id="ARBA00022603"/>
    </source>
</evidence>
<evidence type="ECO:0000313" key="4">
    <source>
        <dbReference type="EMBL" id="VAW13037.1"/>
    </source>
</evidence>
<dbReference type="PANTHER" id="PTHR43591">
    <property type="entry name" value="METHYLTRANSFERASE"/>
    <property type="match status" value="1"/>
</dbReference>
<evidence type="ECO:0000256" key="3">
    <source>
        <dbReference type="ARBA" id="ARBA00022691"/>
    </source>
</evidence>
<dbReference type="AlphaFoldDB" id="A0A3B0TIB3"/>
<dbReference type="EMBL" id="UOEQ01000011">
    <property type="protein sequence ID" value="VAW13037.1"/>
    <property type="molecule type" value="Genomic_DNA"/>
</dbReference>
<dbReference type="Pfam" id="PF01209">
    <property type="entry name" value="Ubie_methyltran"/>
    <property type="match status" value="1"/>
</dbReference>
<dbReference type="GO" id="GO:0008425">
    <property type="term" value="F:2-methoxy-6-polyprenyl-1,4-benzoquinol methyltransferase activity"/>
    <property type="evidence" value="ECO:0007669"/>
    <property type="project" value="UniProtKB-EC"/>
</dbReference>
<keyword evidence="3" id="KW-0949">S-adenosyl-L-methionine</keyword>
<dbReference type="InterPro" id="IPR004033">
    <property type="entry name" value="UbiE/COQ5_MeTrFase"/>
</dbReference>
<dbReference type="HAMAP" id="MF_01813">
    <property type="entry name" value="MenG_UbiE_methyltr"/>
    <property type="match status" value="1"/>
</dbReference>